<keyword evidence="3" id="KW-1003">Cell membrane</keyword>
<dbReference type="InterPro" id="IPR000742">
    <property type="entry name" value="EGF"/>
</dbReference>
<sequence length="480" mass="51561">MPVENGNGPGKSPCHPNPCLNNGVCRENGGGYDCVCHEQYSGPHCEERNYCSSMPCLNGGSCVEIPGAFKCGCPFGFLGTVCEERDACHPNPCKNGGTCTRSDTESGFVCVCKEGFTGEHCEDTRQCFVNPCMNGGTCHESETGYECSCRHGYTNANCEVHVCHPNPCHHGGRCEVESGHFKCVCPPLYKGYQCEIPHPCFTRPCQNNGVCIDSYSGFSAYPDNWDSHGYLHYLCLCQQGFMGPNCEMDICKRCDPNAKCLNNTCVCIEGYFGDGFSCKRVPHPCHPNPCKNNGVCAELQGGEYDCKCPEGTTGKHCEIKDACLPNPCQNGGKCVEAQDGTTRCICENSYTGANCELPIDPCTSNPCQNGGTCMNDKGKAVCRCKGKWTGVTCRECSCPKGNKAAVPPEMGQVCDAEGECRCDGSMTKTETGCKEGRTSTPCSSSPCKNGGTCTDTGPTTYACSCPLGFTGTNCEKREYQ</sequence>
<dbReference type="PhylomeDB" id="A7SR73"/>
<dbReference type="Proteomes" id="UP000001593">
    <property type="component" value="Unassembled WGS sequence"/>
</dbReference>
<dbReference type="PANTHER" id="PTHR12916:SF13">
    <property type="entry name" value="SUSHI, VON WILLEBRAND FACTOR TYPE A, EGF AND PENTRAXIN DOMAIN-CONTAINING PROTEIN 1-LIKE"/>
    <property type="match status" value="1"/>
</dbReference>
<evidence type="ECO:0000256" key="1">
    <source>
        <dbReference type="ARBA" id="ARBA00004251"/>
    </source>
</evidence>
<dbReference type="SMART" id="SM00179">
    <property type="entry name" value="EGF_CA"/>
    <property type="match status" value="9"/>
</dbReference>
<keyword evidence="6" id="KW-0732">Signal</keyword>
<feature type="disulfide bond" evidence="13">
    <location>
        <begin position="185"/>
        <end position="194"/>
    </location>
</feature>
<dbReference type="HOGENOM" id="CLU_004826_12_3_1"/>
<gene>
    <name evidence="15" type="ORF">NEMVEDRAFT_v1g173414</name>
</gene>
<feature type="disulfide bond" evidence="13">
    <location>
        <begin position="346"/>
        <end position="355"/>
    </location>
</feature>
<evidence type="ECO:0000256" key="8">
    <source>
        <dbReference type="ARBA" id="ARBA00022837"/>
    </source>
</evidence>
<evidence type="ECO:0000256" key="3">
    <source>
        <dbReference type="ARBA" id="ARBA00022475"/>
    </source>
</evidence>
<dbReference type="AlphaFoldDB" id="A7SR73"/>
<reference evidence="15 16" key="1">
    <citation type="journal article" date="2007" name="Science">
        <title>Sea anemone genome reveals ancestral eumetazoan gene repertoire and genomic organization.</title>
        <authorList>
            <person name="Putnam N.H."/>
            <person name="Srivastava M."/>
            <person name="Hellsten U."/>
            <person name="Dirks B."/>
            <person name="Chapman J."/>
            <person name="Salamov A."/>
            <person name="Terry A."/>
            <person name="Shapiro H."/>
            <person name="Lindquist E."/>
            <person name="Kapitonov V.V."/>
            <person name="Jurka J."/>
            <person name="Genikhovich G."/>
            <person name="Grigoriev I.V."/>
            <person name="Lucas S.M."/>
            <person name="Steele R.E."/>
            <person name="Finnerty J.R."/>
            <person name="Technau U."/>
            <person name="Martindale M.Q."/>
            <person name="Rokhsar D.S."/>
        </authorList>
    </citation>
    <scope>NUCLEOTIDE SEQUENCE [LARGE SCALE GENOMIC DNA]</scope>
    <source>
        <strain evidence="16">CH2 X CH6</strain>
    </source>
</reference>
<organism evidence="15 16">
    <name type="scientific">Nematostella vectensis</name>
    <name type="common">Starlet sea anemone</name>
    <dbReference type="NCBI Taxonomy" id="45351"/>
    <lineage>
        <taxon>Eukaryota</taxon>
        <taxon>Metazoa</taxon>
        <taxon>Cnidaria</taxon>
        <taxon>Anthozoa</taxon>
        <taxon>Hexacorallia</taxon>
        <taxon>Actiniaria</taxon>
        <taxon>Edwardsiidae</taxon>
        <taxon>Nematostella</taxon>
    </lineage>
</organism>
<dbReference type="SMART" id="SM00181">
    <property type="entry name" value="EGF"/>
    <property type="match status" value="11"/>
</dbReference>
<dbReference type="InterPro" id="IPR001881">
    <property type="entry name" value="EGF-like_Ca-bd_dom"/>
</dbReference>
<feature type="disulfide bond" evidence="13">
    <location>
        <begin position="308"/>
        <end position="317"/>
    </location>
</feature>
<evidence type="ECO:0000313" key="16">
    <source>
        <dbReference type="Proteomes" id="UP000001593"/>
    </source>
</evidence>
<feature type="domain" description="EGF-like" evidence="14">
    <location>
        <begin position="47"/>
        <end position="83"/>
    </location>
</feature>
<comment type="subcellular location">
    <subcellularLocation>
        <location evidence="1">Cell membrane</location>
        <topology evidence="1">Single-pass type I membrane protein</topology>
    </subcellularLocation>
</comment>
<keyword evidence="12" id="KW-0325">Glycoprotein</keyword>
<dbReference type="GO" id="GO:0007154">
    <property type="term" value="P:cell communication"/>
    <property type="evidence" value="ECO:0007669"/>
    <property type="project" value="UniProtKB-ARBA"/>
</dbReference>
<feature type="domain" description="EGF-like" evidence="14">
    <location>
        <begin position="281"/>
        <end position="318"/>
    </location>
</feature>
<feature type="domain" description="EGF-like" evidence="14">
    <location>
        <begin position="123"/>
        <end position="159"/>
    </location>
</feature>
<feature type="domain" description="EGF-like" evidence="14">
    <location>
        <begin position="10"/>
        <end position="46"/>
    </location>
</feature>
<dbReference type="InParanoid" id="A7SR73"/>
<feature type="non-terminal residue" evidence="15">
    <location>
        <position position="1"/>
    </location>
</feature>
<evidence type="ECO:0000256" key="2">
    <source>
        <dbReference type="ARBA" id="ARBA00006373"/>
    </source>
</evidence>
<feature type="disulfide bond" evidence="13">
    <location>
        <begin position="465"/>
        <end position="474"/>
    </location>
</feature>
<proteinExistence type="inferred from homology"/>
<keyword evidence="7" id="KW-0677">Repeat</keyword>
<evidence type="ECO:0000256" key="13">
    <source>
        <dbReference type="PROSITE-ProRule" id="PRU00076"/>
    </source>
</evidence>
<dbReference type="GO" id="GO:0005886">
    <property type="term" value="C:plasma membrane"/>
    <property type="evidence" value="ECO:0007669"/>
    <property type="project" value="UniProtKB-SubCell"/>
</dbReference>
<evidence type="ECO:0000259" key="14">
    <source>
        <dbReference type="PROSITE" id="PS50026"/>
    </source>
</evidence>
<comment type="caution">
    <text evidence="13">Lacks conserved residue(s) required for the propagation of feature annotation.</text>
</comment>
<feature type="disulfide bond" evidence="13">
    <location>
        <begin position="36"/>
        <end position="45"/>
    </location>
</feature>
<dbReference type="Pfam" id="PF00008">
    <property type="entry name" value="EGF"/>
    <property type="match status" value="9"/>
</dbReference>
<dbReference type="SUPFAM" id="SSF57196">
    <property type="entry name" value="EGF/Laminin"/>
    <property type="match status" value="10"/>
</dbReference>
<feature type="disulfide bond" evidence="13">
    <location>
        <begin position="237"/>
        <end position="246"/>
    </location>
</feature>
<dbReference type="CDD" id="cd00054">
    <property type="entry name" value="EGF_CA"/>
    <property type="match status" value="5"/>
</dbReference>
<dbReference type="PROSITE" id="PS01186">
    <property type="entry name" value="EGF_2"/>
    <property type="match status" value="5"/>
</dbReference>
<evidence type="ECO:0000256" key="12">
    <source>
        <dbReference type="ARBA" id="ARBA00023180"/>
    </source>
</evidence>
<dbReference type="Gene3D" id="2.10.25.10">
    <property type="entry name" value="Laminin"/>
    <property type="match status" value="11"/>
</dbReference>
<dbReference type="FunFam" id="2.10.25.10:FF:000066">
    <property type="entry name" value="FAT atypical cadherin 4"/>
    <property type="match status" value="1"/>
</dbReference>
<dbReference type="FunFam" id="2.10.25.10:FF:000255">
    <property type="entry name" value="Sushi, nidogen and EGF-like domains 1"/>
    <property type="match status" value="2"/>
</dbReference>
<dbReference type="FunFam" id="2.10.25.10:FF:000391">
    <property type="entry name" value="Weary, isoform C"/>
    <property type="match status" value="1"/>
</dbReference>
<dbReference type="PROSITE" id="PS50026">
    <property type="entry name" value="EGF_3"/>
    <property type="match status" value="10"/>
</dbReference>
<keyword evidence="9" id="KW-1133">Transmembrane helix</keyword>
<dbReference type="FunFam" id="2.10.25.10:FF:000095">
    <property type="entry name" value="Notch, isoform B"/>
    <property type="match status" value="1"/>
</dbReference>
<dbReference type="PRINTS" id="PR00010">
    <property type="entry name" value="EGFBLOOD"/>
</dbReference>
<evidence type="ECO:0000256" key="9">
    <source>
        <dbReference type="ARBA" id="ARBA00022989"/>
    </source>
</evidence>
<feature type="disulfide bond" evidence="13">
    <location>
        <begin position="112"/>
        <end position="121"/>
    </location>
</feature>
<keyword evidence="16" id="KW-1185">Reference proteome</keyword>
<dbReference type="OMA" id="CEMDICK"/>
<dbReference type="PANTHER" id="PTHR12916">
    <property type="entry name" value="CYTOCHROME C OXIDASE POLYPEPTIDE VIC-2"/>
    <property type="match status" value="1"/>
</dbReference>
<evidence type="ECO:0000256" key="6">
    <source>
        <dbReference type="ARBA" id="ARBA00022729"/>
    </source>
</evidence>
<evidence type="ECO:0000256" key="5">
    <source>
        <dbReference type="ARBA" id="ARBA00022692"/>
    </source>
</evidence>
<dbReference type="EMBL" id="DS469757">
    <property type="protein sequence ID" value="EDO33793.1"/>
    <property type="molecule type" value="Genomic_DNA"/>
</dbReference>
<keyword evidence="11 13" id="KW-1015">Disulfide bond</keyword>
<evidence type="ECO:0000256" key="4">
    <source>
        <dbReference type="ARBA" id="ARBA00022536"/>
    </source>
</evidence>
<feature type="domain" description="EGF-like" evidence="14">
    <location>
        <begin position="160"/>
        <end position="195"/>
    </location>
</feature>
<protein>
    <recommendedName>
        <fullName evidence="14">EGF-like domain-containing protein</fullName>
    </recommendedName>
</protein>
<dbReference type="GO" id="GO:0005509">
    <property type="term" value="F:calcium ion binding"/>
    <property type="evidence" value="ECO:0007669"/>
    <property type="project" value="InterPro"/>
</dbReference>
<keyword evidence="4 13" id="KW-0245">EGF-like domain</keyword>
<keyword evidence="5" id="KW-0812">Transmembrane</keyword>
<evidence type="ECO:0000256" key="10">
    <source>
        <dbReference type="ARBA" id="ARBA00023136"/>
    </source>
</evidence>
<evidence type="ECO:0000256" key="7">
    <source>
        <dbReference type="ARBA" id="ARBA00022737"/>
    </source>
</evidence>
<keyword evidence="10" id="KW-0472">Membrane</keyword>
<feature type="domain" description="EGF-like" evidence="14">
    <location>
        <begin position="84"/>
        <end position="122"/>
    </location>
</feature>
<evidence type="ECO:0000313" key="15">
    <source>
        <dbReference type="EMBL" id="EDO33793.1"/>
    </source>
</evidence>
<dbReference type="FunFam" id="2.10.25.10:FF:000012">
    <property type="entry name" value="Delta-like protein"/>
    <property type="match status" value="2"/>
</dbReference>
<name>A7SR73_NEMVE</name>
<dbReference type="GO" id="GO:0023052">
    <property type="term" value="P:signaling"/>
    <property type="evidence" value="ECO:0007669"/>
    <property type="project" value="UniProtKB-ARBA"/>
</dbReference>
<keyword evidence="8" id="KW-0106">Calcium</keyword>
<feature type="domain" description="EGF-like" evidence="14">
    <location>
        <begin position="358"/>
        <end position="394"/>
    </location>
</feature>
<feature type="domain" description="EGF-like" evidence="14">
    <location>
        <begin position="319"/>
        <end position="356"/>
    </location>
</feature>
<feature type="domain" description="EGF-like" evidence="14">
    <location>
        <begin position="196"/>
        <end position="247"/>
    </location>
</feature>
<feature type="disulfide bond" evidence="13">
    <location>
        <begin position="149"/>
        <end position="158"/>
    </location>
</feature>
<comment type="similarity">
    <text evidence="2">Belongs to the EGF domain peptide family.</text>
</comment>
<feature type="disulfide bond" evidence="13">
    <location>
        <begin position="73"/>
        <end position="82"/>
    </location>
</feature>
<dbReference type="STRING" id="45351.A7SR73"/>
<feature type="disulfide bond" evidence="13">
    <location>
        <begin position="93"/>
        <end position="110"/>
    </location>
</feature>
<accession>A7SR73</accession>
<feature type="domain" description="EGF-like" evidence="14">
    <location>
        <begin position="438"/>
        <end position="475"/>
    </location>
</feature>
<feature type="disulfide bond" evidence="13">
    <location>
        <begin position="384"/>
        <end position="393"/>
    </location>
</feature>
<dbReference type="eggNOG" id="KOG1217">
    <property type="taxonomic scope" value="Eukaryota"/>
</dbReference>
<evidence type="ECO:0000256" key="11">
    <source>
        <dbReference type="ARBA" id="ARBA00023157"/>
    </source>
</evidence>
<dbReference type="PROSITE" id="PS00022">
    <property type="entry name" value="EGF_1"/>
    <property type="match status" value="9"/>
</dbReference>